<reference evidence="2 3" key="1">
    <citation type="submission" date="2018-08" db="EMBL/GenBank/DDBJ databases">
        <title>Sequencing the genomes of 1000 actinobacteria strains.</title>
        <authorList>
            <person name="Klenk H.-P."/>
        </authorList>
    </citation>
    <scope>NUCLEOTIDE SEQUENCE [LARGE SCALE GENOMIC DNA]</scope>
    <source>
        <strain evidence="2 3">DSM 43927</strain>
    </source>
</reference>
<comment type="caution">
    <text evidence="2">The sequence shown here is derived from an EMBL/GenBank/DDBJ whole genome shotgun (WGS) entry which is preliminary data.</text>
</comment>
<accession>A0A3D9SYK2</accession>
<dbReference type="EMBL" id="QTTT01000001">
    <property type="protein sequence ID" value="REF01043.1"/>
    <property type="molecule type" value="Genomic_DNA"/>
</dbReference>
<keyword evidence="1" id="KW-0472">Membrane</keyword>
<dbReference type="InterPro" id="IPR046096">
    <property type="entry name" value="DUF6114"/>
</dbReference>
<dbReference type="AlphaFoldDB" id="A0A3D9SYK2"/>
<protein>
    <recommendedName>
        <fullName evidence="4">SPW repeat-containing protein</fullName>
    </recommendedName>
</protein>
<evidence type="ECO:0000256" key="1">
    <source>
        <dbReference type="SAM" id="Phobius"/>
    </source>
</evidence>
<dbReference type="RefSeq" id="WP_211328894.1">
    <property type="nucleotide sequence ID" value="NZ_QTTT01000001.1"/>
</dbReference>
<keyword evidence="3" id="KW-1185">Reference proteome</keyword>
<keyword evidence="1" id="KW-1133">Transmembrane helix</keyword>
<feature type="transmembrane region" description="Helical" evidence="1">
    <location>
        <begin position="65"/>
        <end position="85"/>
    </location>
</feature>
<keyword evidence="1" id="KW-0812">Transmembrane</keyword>
<feature type="transmembrane region" description="Helical" evidence="1">
    <location>
        <begin position="35"/>
        <end position="53"/>
    </location>
</feature>
<evidence type="ECO:0000313" key="3">
    <source>
        <dbReference type="Proteomes" id="UP000256661"/>
    </source>
</evidence>
<name>A0A3D9SYK2_9ACTN</name>
<feature type="transmembrane region" description="Helical" evidence="1">
    <location>
        <begin position="92"/>
        <end position="108"/>
    </location>
</feature>
<evidence type="ECO:0000313" key="2">
    <source>
        <dbReference type="EMBL" id="REF01043.1"/>
    </source>
</evidence>
<organism evidence="2 3">
    <name type="scientific">Thermomonospora umbrina</name>
    <dbReference type="NCBI Taxonomy" id="111806"/>
    <lineage>
        <taxon>Bacteria</taxon>
        <taxon>Bacillati</taxon>
        <taxon>Actinomycetota</taxon>
        <taxon>Actinomycetes</taxon>
        <taxon>Streptosporangiales</taxon>
        <taxon>Thermomonosporaceae</taxon>
        <taxon>Thermomonospora</taxon>
    </lineage>
</organism>
<feature type="transmembrane region" description="Helical" evidence="1">
    <location>
        <begin position="114"/>
        <end position="132"/>
    </location>
</feature>
<evidence type="ECO:0008006" key="4">
    <source>
        <dbReference type="Google" id="ProtNLM"/>
    </source>
</evidence>
<sequence>MSAVGAPTARGPLRRGGHAAARGWRWFAMFRRTRPFWGGLWLVLSGWVMIDMADFPLGVVLQGGWSTSAAYILGGAQILFGLVAWSAPVHRRLAGFLGVCVALAALVGTNLGGFLIGTLLGILGGSMVWGWGPKKDRGRRARG</sequence>
<dbReference type="Pfam" id="PF19609">
    <property type="entry name" value="DUF6114"/>
    <property type="match status" value="1"/>
</dbReference>
<dbReference type="Proteomes" id="UP000256661">
    <property type="component" value="Unassembled WGS sequence"/>
</dbReference>
<gene>
    <name evidence="2" type="ORF">DFJ69_6641</name>
</gene>
<proteinExistence type="predicted"/>